<dbReference type="SUPFAM" id="SSF55073">
    <property type="entry name" value="Nucleotide cyclase"/>
    <property type="match status" value="1"/>
</dbReference>
<gene>
    <name evidence="3" type="ORF">NP165_15530</name>
</gene>
<dbReference type="SUPFAM" id="SSF141868">
    <property type="entry name" value="EAL domain-like"/>
    <property type="match status" value="1"/>
</dbReference>
<feature type="domain" description="EAL" evidence="1">
    <location>
        <begin position="350"/>
        <end position="605"/>
    </location>
</feature>
<dbReference type="NCBIfam" id="TIGR00254">
    <property type="entry name" value="GGDEF"/>
    <property type="match status" value="1"/>
</dbReference>
<dbReference type="Gene3D" id="3.30.70.270">
    <property type="match status" value="1"/>
</dbReference>
<dbReference type="PROSITE" id="PS50887">
    <property type="entry name" value="GGDEF"/>
    <property type="match status" value="1"/>
</dbReference>
<organism evidence="3 4">
    <name type="scientific">Vibrio japonicus</name>
    <dbReference type="NCBI Taxonomy" id="1824638"/>
    <lineage>
        <taxon>Bacteria</taxon>
        <taxon>Pseudomonadati</taxon>
        <taxon>Pseudomonadota</taxon>
        <taxon>Gammaproteobacteria</taxon>
        <taxon>Vibrionales</taxon>
        <taxon>Vibrionaceae</taxon>
        <taxon>Vibrio</taxon>
    </lineage>
</organism>
<protein>
    <submittedName>
        <fullName evidence="3">EAL domain-containing protein</fullName>
    </submittedName>
</protein>
<keyword evidence="4" id="KW-1185">Reference proteome</keyword>
<dbReference type="CDD" id="cd01949">
    <property type="entry name" value="GGDEF"/>
    <property type="match status" value="1"/>
</dbReference>
<evidence type="ECO:0000259" key="2">
    <source>
        <dbReference type="PROSITE" id="PS50887"/>
    </source>
</evidence>
<evidence type="ECO:0000313" key="4">
    <source>
        <dbReference type="Proteomes" id="UP001058602"/>
    </source>
</evidence>
<dbReference type="InterPro" id="IPR000160">
    <property type="entry name" value="GGDEF_dom"/>
</dbReference>
<dbReference type="InterPro" id="IPR043128">
    <property type="entry name" value="Rev_trsase/Diguanyl_cyclase"/>
</dbReference>
<dbReference type="InterPro" id="IPR035919">
    <property type="entry name" value="EAL_sf"/>
</dbReference>
<evidence type="ECO:0000313" key="3">
    <source>
        <dbReference type="EMBL" id="UUM32962.1"/>
    </source>
</evidence>
<dbReference type="Pfam" id="PF00990">
    <property type="entry name" value="GGDEF"/>
    <property type="match status" value="1"/>
</dbReference>
<evidence type="ECO:0000259" key="1">
    <source>
        <dbReference type="PROSITE" id="PS50883"/>
    </source>
</evidence>
<dbReference type="RefSeq" id="WP_257086661.1">
    <property type="nucleotide sequence ID" value="NZ_CP102097.1"/>
</dbReference>
<dbReference type="Pfam" id="PF00563">
    <property type="entry name" value="EAL"/>
    <property type="match status" value="1"/>
</dbReference>
<dbReference type="SUPFAM" id="SSF55781">
    <property type="entry name" value="GAF domain-like"/>
    <property type="match status" value="1"/>
</dbReference>
<dbReference type="InterPro" id="IPR029787">
    <property type="entry name" value="Nucleotide_cyclase"/>
</dbReference>
<dbReference type="PROSITE" id="PS50883">
    <property type="entry name" value="EAL"/>
    <property type="match status" value="1"/>
</dbReference>
<name>A0ABY5LQB7_9VIBR</name>
<dbReference type="SMART" id="SM00267">
    <property type="entry name" value="GGDEF"/>
    <property type="match status" value="1"/>
</dbReference>
<sequence length="614" mass="69479">MARNAIKGSSINLDVIYDTLGLDDASLLDKVALVLHQQFGSICTCIVEFNQIGTRLKTLSYACENQLQPPQEHSIEESTLFKIIRKTGKNHVVYKNGVKDTFSSPSFFKDKGVEAFIGIPLRTSNGEVLGVLQSSFAHTLDDTDELVYFHNLFARLVVHYLREKWFADKSQMLVSQLSFEVSHDSLTGLFNRDCLSNKLDTLTTEGRHSFTLAYIDIDNFKSINDIYGNHIGDQVIKFVANAVQDAITESQLAFRIAGDEFAFISLSEDPFEICNRIIDKIEPGYRDFAHTIKVKVSIGLASNSAQHLTSDEIILNASLALKECKRSRNHDIQCYDTHLSVQYYRRSMVIEALRKELTKDIEESNVYIVVQPIVGRNSQQWDRFEVLARWHSKRLGDVSPLEFISAAEQSGLIIELGERILKLACQAKQLLDQGLGYPVKLSINCSACEIQNSTRYLSNLINTIESHQFKPSDFIIELTETVLLSKTNEVRKTLDDLRVLGFSIALDDFGTGYSSLNYIHSYPIDYIKVDAAFIRNMVSNKASERIVWLIIQLAKQLNVELIAEGVETKQALDKLYSMGCEHIQGYYFSRPHTPYDMVNLYKLNVESDSKVSHG</sequence>
<dbReference type="EMBL" id="CP102097">
    <property type="protein sequence ID" value="UUM32962.1"/>
    <property type="molecule type" value="Genomic_DNA"/>
</dbReference>
<dbReference type="CDD" id="cd01948">
    <property type="entry name" value="EAL"/>
    <property type="match status" value="1"/>
</dbReference>
<accession>A0ABY5LQB7</accession>
<dbReference type="InterPro" id="IPR001633">
    <property type="entry name" value="EAL_dom"/>
</dbReference>
<dbReference type="Gene3D" id="3.20.20.450">
    <property type="entry name" value="EAL domain"/>
    <property type="match status" value="1"/>
</dbReference>
<dbReference type="SMART" id="SM00052">
    <property type="entry name" value="EAL"/>
    <property type="match status" value="1"/>
</dbReference>
<dbReference type="PANTHER" id="PTHR33121:SF79">
    <property type="entry name" value="CYCLIC DI-GMP PHOSPHODIESTERASE PDED-RELATED"/>
    <property type="match status" value="1"/>
</dbReference>
<feature type="domain" description="GGDEF" evidence="2">
    <location>
        <begin position="208"/>
        <end position="337"/>
    </location>
</feature>
<dbReference type="PANTHER" id="PTHR33121">
    <property type="entry name" value="CYCLIC DI-GMP PHOSPHODIESTERASE PDEF"/>
    <property type="match status" value="1"/>
</dbReference>
<dbReference type="Proteomes" id="UP001058602">
    <property type="component" value="Chromosome 2"/>
</dbReference>
<reference evidence="3" key="1">
    <citation type="submission" date="2022-07" db="EMBL/GenBank/DDBJ databases">
        <title>Complete genome of Vibrio japonicus strain JCM 31412T and phylogenomic assessment of the Nereis clade of the genus Vibrio.</title>
        <authorList>
            <person name="Shlafstein M.D."/>
            <person name="Emsley S.A."/>
            <person name="Ushijima B."/>
            <person name="Videau P."/>
            <person name="Saw J.H."/>
        </authorList>
    </citation>
    <scope>NUCLEOTIDE SEQUENCE</scope>
    <source>
        <strain evidence="3">JCM 31412</strain>
    </source>
</reference>
<proteinExistence type="predicted"/>
<dbReference type="InterPro" id="IPR050706">
    <property type="entry name" value="Cyclic-di-GMP_PDE-like"/>
</dbReference>